<dbReference type="InterPro" id="IPR036250">
    <property type="entry name" value="AcylCo_DH-like_C"/>
</dbReference>
<dbReference type="InterPro" id="IPR037069">
    <property type="entry name" value="AcylCoA_DH/ox_N_sf"/>
</dbReference>
<accession>A0ABX1AVC3</accession>
<dbReference type="InterPro" id="IPR046373">
    <property type="entry name" value="Acyl-CoA_Oxase/DH_mid-dom_sf"/>
</dbReference>
<keyword evidence="1" id="KW-0560">Oxidoreductase</keyword>
<dbReference type="SUPFAM" id="SSF56645">
    <property type="entry name" value="Acyl-CoA dehydrogenase NM domain-like"/>
    <property type="match status" value="1"/>
</dbReference>
<dbReference type="SUPFAM" id="SSF47203">
    <property type="entry name" value="Acyl-CoA dehydrogenase C-terminal domain-like"/>
    <property type="match status" value="1"/>
</dbReference>
<evidence type="ECO:0000259" key="3">
    <source>
        <dbReference type="Pfam" id="PF08028"/>
    </source>
</evidence>
<comment type="caution">
    <text evidence="4">The sequence shown here is derived from an EMBL/GenBank/DDBJ whole genome shotgun (WGS) entry which is preliminary data.</text>
</comment>
<dbReference type="InterPro" id="IPR013107">
    <property type="entry name" value="Acyl-CoA_DH_C"/>
</dbReference>
<sequence>MPTDDTLTREQLVERAAALAPRLLESREETLRDDRLPDAAVEALTEAGIFRLRLPGRYGGYEADARTMVAVAAELARIDGSVGWTAAVSWIPTHMACMFPDVVQDEVFADPGVRLCGTLSPSAQARTVPGGIRVSGEWGFVSGAPHATWQQIIAVVLGDDRPPLPVVALVPMSELRILDDWDAHGLRGTGSPTTVAEDVFVPAERVLPLPEVLASRAASAATQGLAAYRAPLLPVAAASSVGVAVGLARAARDAFLERLPGRPLTYTHYDRQSDAPLTHRQLAEVALACDEAAFHAERLADQVDDKNLAGEEWSAAERARARADLGAAVRRAREAATTAAEASGGSSVRRAVPAQRIAADVRAVGLHALMNPDVNTELYGRVLCGLEPGTPYV</sequence>
<dbReference type="Gene3D" id="1.20.140.10">
    <property type="entry name" value="Butyryl-CoA Dehydrogenase, subunit A, domain 3"/>
    <property type="match status" value="1"/>
</dbReference>
<evidence type="ECO:0000259" key="2">
    <source>
        <dbReference type="Pfam" id="PF02771"/>
    </source>
</evidence>
<evidence type="ECO:0000313" key="4">
    <source>
        <dbReference type="EMBL" id="NJP68217.1"/>
    </source>
</evidence>
<name>A0ABX1AVC3_9ACTN</name>
<dbReference type="Gene3D" id="1.10.540.10">
    <property type="entry name" value="Acyl-CoA dehydrogenase/oxidase, N-terminal domain"/>
    <property type="match status" value="1"/>
</dbReference>
<dbReference type="RefSeq" id="WP_167934722.1">
    <property type="nucleotide sequence ID" value="NZ_JAAVJB010000182.1"/>
</dbReference>
<dbReference type="InterPro" id="IPR013786">
    <property type="entry name" value="AcylCoA_DH/ox_N"/>
</dbReference>
<reference evidence="4 5" key="1">
    <citation type="submission" date="2020-03" db="EMBL/GenBank/DDBJ databases">
        <title>Draft genome of Streptomyces sp. ventii, isolated from the Axial Seamount in the Pacific Ocean, and resequencing of the two type strains Streptomyces lonarensis strain NCL 716 and Streptomyces bohaiensis strain 11A07.</title>
        <authorList>
            <person name="Loughran R.M."/>
            <person name="Pfannmuller K.M."/>
            <person name="Wasson B.J."/>
            <person name="Deadmond M.C."/>
            <person name="Paddock B.E."/>
            <person name="Koyack M.J."/>
            <person name="Gallegos D.A."/>
            <person name="Mitchell E.A."/>
            <person name="Ushijima B."/>
            <person name="Saw J.H."/>
            <person name="Mcphail K.L."/>
            <person name="Videau P."/>
        </authorList>
    </citation>
    <scope>NUCLEOTIDE SEQUENCE [LARGE SCALE GENOMIC DNA]</scope>
    <source>
        <strain evidence="5">5675061</strain>
    </source>
</reference>
<evidence type="ECO:0000313" key="5">
    <source>
        <dbReference type="Proteomes" id="UP000746503"/>
    </source>
</evidence>
<feature type="domain" description="Acyl-CoA dehydrogenase/oxidase N-terminal" evidence="2">
    <location>
        <begin position="9"/>
        <end position="88"/>
    </location>
</feature>
<protein>
    <submittedName>
        <fullName evidence="4">Acyl-CoA dehydrogenase</fullName>
    </submittedName>
</protein>
<dbReference type="Pfam" id="PF08028">
    <property type="entry name" value="Acyl-CoA_dh_2"/>
    <property type="match status" value="1"/>
</dbReference>
<dbReference type="Pfam" id="PF02771">
    <property type="entry name" value="Acyl-CoA_dh_N"/>
    <property type="match status" value="1"/>
</dbReference>
<gene>
    <name evidence="4" type="ORF">HCJ92_18410</name>
</gene>
<dbReference type="Proteomes" id="UP000746503">
    <property type="component" value="Unassembled WGS sequence"/>
</dbReference>
<feature type="domain" description="Acyl-CoA dehydrogenase C-terminal" evidence="3">
    <location>
        <begin position="241"/>
        <end position="372"/>
    </location>
</feature>
<dbReference type="PANTHER" id="PTHR43884:SF12">
    <property type="entry name" value="ISOVALERYL-COA DEHYDROGENASE, MITOCHONDRIAL-RELATED"/>
    <property type="match status" value="1"/>
</dbReference>
<dbReference type="Gene3D" id="2.40.110.10">
    <property type="entry name" value="Butyryl-CoA Dehydrogenase, subunit A, domain 2"/>
    <property type="match status" value="1"/>
</dbReference>
<evidence type="ECO:0000256" key="1">
    <source>
        <dbReference type="ARBA" id="ARBA00023002"/>
    </source>
</evidence>
<dbReference type="PANTHER" id="PTHR43884">
    <property type="entry name" value="ACYL-COA DEHYDROGENASE"/>
    <property type="match status" value="1"/>
</dbReference>
<dbReference type="EMBL" id="JAAVJB010000182">
    <property type="protein sequence ID" value="NJP68217.1"/>
    <property type="molecule type" value="Genomic_DNA"/>
</dbReference>
<proteinExistence type="predicted"/>
<dbReference type="PIRSF" id="PIRSF016578">
    <property type="entry name" value="HsaA"/>
    <property type="match status" value="1"/>
</dbReference>
<organism evidence="4 5">
    <name type="scientific">Streptomyces spiramenti</name>
    <dbReference type="NCBI Taxonomy" id="2720606"/>
    <lineage>
        <taxon>Bacteria</taxon>
        <taxon>Bacillati</taxon>
        <taxon>Actinomycetota</taxon>
        <taxon>Actinomycetes</taxon>
        <taxon>Kitasatosporales</taxon>
        <taxon>Streptomycetaceae</taxon>
        <taxon>Streptomyces</taxon>
    </lineage>
</organism>
<dbReference type="InterPro" id="IPR009100">
    <property type="entry name" value="AcylCoA_DH/oxidase_NM_dom_sf"/>
</dbReference>
<keyword evidence="5" id="KW-1185">Reference proteome</keyword>